<comment type="caution">
    <text evidence="3">The sequence shown here is derived from an EMBL/GenBank/DDBJ whole genome shotgun (WGS) entry which is preliminary data.</text>
</comment>
<dbReference type="InterPro" id="IPR036388">
    <property type="entry name" value="WH-like_DNA-bd_sf"/>
</dbReference>
<evidence type="ECO:0000313" key="3">
    <source>
        <dbReference type="EMBL" id="MBB5896325.1"/>
    </source>
</evidence>
<dbReference type="EMBL" id="JACHIR010000001">
    <property type="protein sequence ID" value="MBB5896325.1"/>
    <property type="molecule type" value="Genomic_DNA"/>
</dbReference>
<dbReference type="Gene3D" id="1.10.10.10">
    <property type="entry name" value="Winged helix-like DNA-binding domain superfamily/Winged helix DNA-binding domain"/>
    <property type="match status" value="1"/>
</dbReference>
<dbReference type="Pfam" id="PF00196">
    <property type="entry name" value="GerE"/>
    <property type="match status" value="1"/>
</dbReference>
<organism evidence="3 4">
    <name type="scientific">Kutzneria kofuensis</name>
    <dbReference type="NCBI Taxonomy" id="103725"/>
    <lineage>
        <taxon>Bacteria</taxon>
        <taxon>Bacillati</taxon>
        <taxon>Actinomycetota</taxon>
        <taxon>Actinomycetes</taxon>
        <taxon>Pseudonocardiales</taxon>
        <taxon>Pseudonocardiaceae</taxon>
        <taxon>Kutzneria</taxon>
    </lineage>
</organism>
<dbReference type="PRINTS" id="PR00038">
    <property type="entry name" value="HTHLUXR"/>
</dbReference>
<keyword evidence="1 3" id="KW-0238">DNA-binding</keyword>
<evidence type="ECO:0000256" key="1">
    <source>
        <dbReference type="ARBA" id="ARBA00023125"/>
    </source>
</evidence>
<dbReference type="PROSITE" id="PS50043">
    <property type="entry name" value="HTH_LUXR_2"/>
    <property type="match status" value="1"/>
</dbReference>
<dbReference type="Proteomes" id="UP000585638">
    <property type="component" value="Unassembled WGS sequence"/>
</dbReference>
<dbReference type="SMART" id="SM00421">
    <property type="entry name" value="HTH_LUXR"/>
    <property type="match status" value="1"/>
</dbReference>
<dbReference type="InterPro" id="IPR000792">
    <property type="entry name" value="Tscrpt_reg_LuxR_C"/>
</dbReference>
<dbReference type="InterPro" id="IPR039420">
    <property type="entry name" value="WalR-like"/>
</dbReference>
<evidence type="ECO:0000313" key="4">
    <source>
        <dbReference type="Proteomes" id="UP000585638"/>
    </source>
</evidence>
<keyword evidence="4" id="KW-1185">Reference proteome</keyword>
<evidence type="ECO:0000259" key="2">
    <source>
        <dbReference type="PROSITE" id="PS50043"/>
    </source>
</evidence>
<accession>A0A7W9KPG5</accession>
<sequence length="783" mass="84232">MPETYCSGRARSALFAELVRLFGSLRHNELSAVLFDDLHAAPNPGLVVTAARHAGCTVVAACREDGIAEPTSLGMLADHVLDLRPLTEAQVDELMTGAVRGVLDQSVAPAVRTALGSLCGNPGAVLSVLESLRQQGRLVPLRGMVCLADPDQPIALPADHELVRLVERLTDTGPQLVALAATADRFRVDDLLAFAESTGRDLGACGRTVDLLVAAGILACDSQGALSVSCPALATTVLAGLGEHAVLALHGGIAEHLLRAGHPRLPQPALVADHVALAGAALPPTPDVVPLLCAEATRVLAAKPELAARWYRAALAHCRADDPARARELTGSLLRLLVRIGRYDWLGDFVAEVVAAGVPDGQRYEVAVGAALAALHTGAPVPSKVWDELVADPAGRAPLEFTTRWFEGREEIRLDELAAAFAPFRVGDLPDGPQPTPDDWGIAAGRHDLVVLFGYLLGDEYGRPRGGPLGLYHRVITGYHRGEWAEVLSAARALELCGPAHTPVHQLSRLLATEIRACEGELKLAAEWLAEAREDCPFPAMWSWAEIGLLWRAGEVQRAIDAGWRGYERAAAAAERGTVVGLHWLLVRLAMLESEAGNVDKLLELSELARKWYGRYGGRRLQMAELMLGGLAERDFASAHTAVEVLRKHDNQSELMRACLIASSVADEPRPWLHEAYDIAKRLGGDRLRMVIKARMRECGVTPPRQRAASQELSEVEIRVIALIQRGLTNRQIAAAERVSEKTVESYLTRLFAKTGCRSRLDLATASLEGRLTLPGCDRSGTA</sequence>
<dbReference type="Gene3D" id="3.40.50.720">
    <property type="entry name" value="NAD(P)-binding Rossmann-like Domain"/>
    <property type="match status" value="1"/>
</dbReference>
<dbReference type="PANTHER" id="PTHR43214:SF43">
    <property type="entry name" value="TWO-COMPONENT RESPONSE REGULATOR"/>
    <property type="match status" value="1"/>
</dbReference>
<feature type="domain" description="HTH luxR-type" evidence="2">
    <location>
        <begin position="706"/>
        <end position="771"/>
    </location>
</feature>
<dbReference type="GO" id="GO:0003677">
    <property type="term" value="F:DNA binding"/>
    <property type="evidence" value="ECO:0007669"/>
    <property type="project" value="UniProtKB-KW"/>
</dbReference>
<proteinExistence type="predicted"/>
<gene>
    <name evidence="3" type="ORF">BJ998_007521</name>
</gene>
<dbReference type="SUPFAM" id="SSF46894">
    <property type="entry name" value="C-terminal effector domain of the bipartite response regulators"/>
    <property type="match status" value="1"/>
</dbReference>
<reference evidence="3 4" key="1">
    <citation type="submission" date="2020-08" db="EMBL/GenBank/DDBJ databases">
        <title>Sequencing the genomes of 1000 actinobacteria strains.</title>
        <authorList>
            <person name="Klenk H.-P."/>
        </authorList>
    </citation>
    <scope>NUCLEOTIDE SEQUENCE [LARGE SCALE GENOMIC DNA]</scope>
    <source>
        <strain evidence="3 4">DSM 43851</strain>
    </source>
</reference>
<dbReference type="GO" id="GO:0006355">
    <property type="term" value="P:regulation of DNA-templated transcription"/>
    <property type="evidence" value="ECO:0007669"/>
    <property type="project" value="InterPro"/>
</dbReference>
<dbReference type="AlphaFoldDB" id="A0A7W9KPG5"/>
<dbReference type="PANTHER" id="PTHR43214">
    <property type="entry name" value="TWO-COMPONENT RESPONSE REGULATOR"/>
    <property type="match status" value="1"/>
</dbReference>
<name>A0A7W9KPG5_9PSEU</name>
<dbReference type="InterPro" id="IPR016032">
    <property type="entry name" value="Sig_transdc_resp-reg_C-effctor"/>
</dbReference>
<dbReference type="CDD" id="cd06170">
    <property type="entry name" value="LuxR_C_like"/>
    <property type="match status" value="1"/>
</dbReference>
<protein>
    <submittedName>
        <fullName evidence="3">DNA-binding CsgD family transcriptional regulator</fullName>
    </submittedName>
</protein>